<dbReference type="Proteomes" id="UP000186922">
    <property type="component" value="Unassembled WGS sequence"/>
</dbReference>
<organism evidence="2 3">
    <name type="scientific">Ramazzottius varieornatus</name>
    <name type="common">Water bear</name>
    <name type="synonym">Tardigrade</name>
    <dbReference type="NCBI Taxonomy" id="947166"/>
    <lineage>
        <taxon>Eukaryota</taxon>
        <taxon>Metazoa</taxon>
        <taxon>Ecdysozoa</taxon>
        <taxon>Tardigrada</taxon>
        <taxon>Eutardigrada</taxon>
        <taxon>Parachela</taxon>
        <taxon>Hypsibioidea</taxon>
        <taxon>Ramazzottiidae</taxon>
        <taxon>Ramazzottius</taxon>
    </lineage>
</organism>
<name>A0A1D1UV77_RAMVA</name>
<sequence>MSFAVVWDPSAASKPPMHVTCVRKVSVKHHVDGRQNTAQPWRPRCVFYVRRNVTSPQWLGKRPTRKANFLSFFHLGAFLQSPWNIFQLVCCCPGNVNLHSETEEWMPSPAADLGSTERSNRGKATTAG</sequence>
<protein>
    <submittedName>
        <fullName evidence="2">Uncharacterized protein</fullName>
    </submittedName>
</protein>
<dbReference type="AlphaFoldDB" id="A0A1D1UV77"/>
<feature type="region of interest" description="Disordered" evidence="1">
    <location>
        <begin position="103"/>
        <end position="128"/>
    </location>
</feature>
<accession>A0A1D1UV77</accession>
<evidence type="ECO:0000313" key="2">
    <source>
        <dbReference type="EMBL" id="GAU93586.1"/>
    </source>
</evidence>
<keyword evidence="3" id="KW-1185">Reference proteome</keyword>
<evidence type="ECO:0000256" key="1">
    <source>
        <dbReference type="SAM" id="MobiDB-lite"/>
    </source>
</evidence>
<dbReference type="EMBL" id="BDGG01000002">
    <property type="protein sequence ID" value="GAU93586.1"/>
    <property type="molecule type" value="Genomic_DNA"/>
</dbReference>
<evidence type="ECO:0000313" key="3">
    <source>
        <dbReference type="Proteomes" id="UP000186922"/>
    </source>
</evidence>
<reference evidence="2 3" key="1">
    <citation type="journal article" date="2016" name="Nat. Commun.">
        <title>Extremotolerant tardigrade genome and improved radiotolerance of human cultured cells by tardigrade-unique protein.</title>
        <authorList>
            <person name="Hashimoto T."/>
            <person name="Horikawa D.D."/>
            <person name="Saito Y."/>
            <person name="Kuwahara H."/>
            <person name="Kozuka-Hata H."/>
            <person name="Shin-I T."/>
            <person name="Minakuchi Y."/>
            <person name="Ohishi K."/>
            <person name="Motoyama A."/>
            <person name="Aizu T."/>
            <person name="Enomoto A."/>
            <person name="Kondo K."/>
            <person name="Tanaka S."/>
            <person name="Hara Y."/>
            <person name="Koshikawa S."/>
            <person name="Sagara H."/>
            <person name="Miura T."/>
            <person name="Yokobori S."/>
            <person name="Miyagawa K."/>
            <person name="Suzuki Y."/>
            <person name="Kubo T."/>
            <person name="Oyama M."/>
            <person name="Kohara Y."/>
            <person name="Fujiyama A."/>
            <person name="Arakawa K."/>
            <person name="Katayama T."/>
            <person name="Toyoda A."/>
            <person name="Kunieda T."/>
        </authorList>
    </citation>
    <scope>NUCLEOTIDE SEQUENCE [LARGE SCALE GENOMIC DNA]</scope>
    <source>
        <strain evidence="2 3">YOKOZUNA-1</strain>
    </source>
</reference>
<comment type="caution">
    <text evidence="2">The sequence shown here is derived from an EMBL/GenBank/DDBJ whole genome shotgun (WGS) entry which is preliminary data.</text>
</comment>
<gene>
    <name evidence="2" type="primary">RvY_05508</name>
    <name evidence="2" type="synonym">RvY_05508.1</name>
    <name evidence="2" type="ORF">RvY_05508-1</name>
</gene>
<proteinExistence type="predicted"/>